<dbReference type="RefSeq" id="WP_146505452.1">
    <property type="nucleotide sequence ID" value="NZ_SJPG01000001.1"/>
</dbReference>
<dbReference type="AlphaFoldDB" id="A0A5C5XMJ1"/>
<dbReference type="Pfam" id="PF20593">
    <property type="entry name" value="DUF6793"/>
    <property type="match status" value="1"/>
</dbReference>
<reference evidence="1 2" key="1">
    <citation type="submission" date="2019-02" db="EMBL/GenBank/DDBJ databases">
        <title>Deep-cultivation of Planctomycetes and their phenomic and genomic characterization uncovers novel biology.</title>
        <authorList>
            <person name="Wiegand S."/>
            <person name="Jogler M."/>
            <person name="Boedeker C."/>
            <person name="Pinto D."/>
            <person name="Vollmers J."/>
            <person name="Rivas-Marin E."/>
            <person name="Kohn T."/>
            <person name="Peeters S.H."/>
            <person name="Heuer A."/>
            <person name="Rast P."/>
            <person name="Oberbeckmann S."/>
            <person name="Bunk B."/>
            <person name="Jeske O."/>
            <person name="Meyerdierks A."/>
            <person name="Storesund J.E."/>
            <person name="Kallscheuer N."/>
            <person name="Luecker S."/>
            <person name="Lage O.M."/>
            <person name="Pohl T."/>
            <person name="Merkel B.J."/>
            <person name="Hornburger P."/>
            <person name="Mueller R.-W."/>
            <person name="Bruemmer F."/>
            <person name="Labrenz M."/>
            <person name="Spormann A.M."/>
            <person name="Op Den Camp H."/>
            <person name="Overmann J."/>
            <person name="Amann R."/>
            <person name="Jetten M.S.M."/>
            <person name="Mascher T."/>
            <person name="Medema M.H."/>
            <person name="Devos D.P."/>
            <person name="Kaster A.-K."/>
            <person name="Ovreas L."/>
            <person name="Rohde M."/>
            <person name="Galperin M.Y."/>
            <person name="Jogler C."/>
        </authorList>
    </citation>
    <scope>NUCLEOTIDE SEQUENCE [LARGE SCALE GENOMIC DNA]</scope>
    <source>
        <strain evidence="1 2">Pan54</strain>
    </source>
</reference>
<organism evidence="1 2">
    <name type="scientific">Rubinisphaera italica</name>
    <dbReference type="NCBI Taxonomy" id="2527969"/>
    <lineage>
        <taxon>Bacteria</taxon>
        <taxon>Pseudomonadati</taxon>
        <taxon>Planctomycetota</taxon>
        <taxon>Planctomycetia</taxon>
        <taxon>Planctomycetales</taxon>
        <taxon>Planctomycetaceae</taxon>
        <taxon>Rubinisphaera</taxon>
    </lineage>
</organism>
<dbReference type="OrthoDB" id="274994at2"/>
<name>A0A5C5XMJ1_9PLAN</name>
<gene>
    <name evidence="1" type="ORF">Pan54_44370</name>
</gene>
<dbReference type="Proteomes" id="UP000316095">
    <property type="component" value="Unassembled WGS sequence"/>
</dbReference>
<keyword evidence="2" id="KW-1185">Reference proteome</keyword>
<sequence length="107" mass="12286">MPLYEIETNAHIMIGWAENEEQARSTAHEHYPDDDIVRINRRPRDLWVISKGLLGFPQNEVLCNTARDCLSKAQGDKEDAIRLYMQETGVDQQAAQRAIETNMSLGW</sequence>
<comment type="caution">
    <text evidence="1">The sequence shown here is derived from an EMBL/GenBank/DDBJ whole genome shotgun (WGS) entry which is preliminary data.</text>
</comment>
<protein>
    <submittedName>
        <fullName evidence="1">Uncharacterized protein</fullName>
    </submittedName>
</protein>
<evidence type="ECO:0000313" key="1">
    <source>
        <dbReference type="EMBL" id="TWT63681.1"/>
    </source>
</evidence>
<accession>A0A5C5XMJ1</accession>
<dbReference type="InterPro" id="IPR046743">
    <property type="entry name" value="DUF6793"/>
</dbReference>
<dbReference type="EMBL" id="SJPG01000001">
    <property type="protein sequence ID" value="TWT63681.1"/>
    <property type="molecule type" value="Genomic_DNA"/>
</dbReference>
<evidence type="ECO:0000313" key="2">
    <source>
        <dbReference type="Proteomes" id="UP000316095"/>
    </source>
</evidence>
<proteinExistence type="predicted"/>